<name>A0ABU1VZK1_9GAMM</name>
<protein>
    <submittedName>
        <fullName evidence="1">Salt-induced outer membrane protein YdiY</fullName>
    </submittedName>
</protein>
<reference evidence="1 2" key="1">
    <citation type="submission" date="2023-07" db="EMBL/GenBank/DDBJ databases">
        <title>Sorghum-associated microbial communities from plants grown in Nebraska, USA.</title>
        <authorList>
            <person name="Schachtman D."/>
        </authorList>
    </citation>
    <scope>NUCLEOTIDE SEQUENCE [LARGE SCALE GENOMIC DNA]</scope>
    <source>
        <strain evidence="1 2">4138</strain>
    </source>
</reference>
<organism evidence="1 2">
    <name type="scientific">Rheinheimera soli</name>
    <dbReference type="NCBI Taxonomy" id="443616"/>
    <lineage>
        <taxon>Bacteria</taxon>
        <taxon>Pseudomonadati</taxon>
        <taxon>Pseudomonadota</taxon>
        <taxon>Gammaproteobacteria</taxon>
        <taxon>Chromatiales</taxon>
        <taxon>Chromatiaceae</taxon>
        <taxon>Rheinheimera</taxon>
    </lineage>
</organism>
<gene>
    <name evidence="1" type="ORF">J2W69_002088</name>
</gene>
<comment type="caution">
    <text evidence="1">The sequence shown here is derived from an EMBL/GenBank/DDBJ whole genome shotgun (WGS) entry which is preliminary data.</text>
</comment>
<accession>A0ABU1VZK1</accession>
<keyword evidence="2" id="KW-1185">Reference proteome</keyword>
<evidence type="ECO:0000313" key="1">
    <source>
        <dbReference type="EMBL" id="MDR7121147.1"/>
    </source>
</evidence>
<sequence length="265" mass="28979">MKKTLCSLSTLGFLTALGSMLILSGLLTVQAEESTSSTSNTAKLGWSTSAELGAITTSGNTKGTSITGKIDAKQELEQWSNDYTFSAFFKRDETTADDGQTLVETSAEKYAASAKGGYKLDKDSARLFVYGSHVSDRFGAYTEYTTVAVGYGDELFKTETMSLEGEVGPGYYRGEKDLEETKNGMIIRSAATYRWQISESARFKQTVSLEYGEDNRRSIAESSLTAKINGRMQMKAAFLVQNDSKVPVGKKKTDTQTSLTFVYSF</sequence>
<evidence type="ECO:0000313" key="2">
    <source>
        <dbReference type="Proteomes" id="UP001257909"/>
    </source>
</evidence>
<proteinExistence type="predicted"/>
<dbReference type="Proteomes" id="UP001257909">
    <property type="component" value="Unassembled WGS sequence"/>
</dbReference>
<dbReference type="InterPro" id="IPR007433">
    <property type="entry name" value="DUF481"/>
</dbReference>
<dbReference type="Pfam" id="PF04338">
    <property type="entry name" value="DUF481"/>
    <property type="match status" value="1"/>
</dbReference>
<dbReference type="RefSeq" id="WP_310277757.1">
    <property type="nucleotide sequence ID" value="NZ_JAVDWR010000005.1"/>
</dbReference>
<dbReference type="EMBL" id="JAVDWR010000005">
    <property type="protein sequence ID" value="MDR7121147.1"/>
    <property type="molecule type" value="Genomic_DNA"/>
</dbReference>